<dbReference type="InterPro" id="IPR001683">
    <property type="entry name" value="PX_dom"/>
</dbReference>
<evidence type="ECO:0000256" key="13">
    <source>
        <dbReference type="SAM" id="Phobius"/>
    </source>
</evidence>
<feature type="transmembrane region" description="Helical" evidence="13">
    <location>
        <begin position="262"/>
        <end position="280"/>
    </location>
</feature>
<dbReference type="GO" id="GO:0032266">
    <property type="term" value="F:phosphatidylinositol-3-phosphate binding"/>
    <property type="evidence" value="ECO:0007669"/>
    <property type="project" value="InterPro"/>
</dbReference>
<dbReference type="GO" id="GO:0015606">
    <property type="term" value="F:spermidine transmembrane transporter activity"/>
    <property type="evidence" value="ECO:0007669"/>
    <property type="project" value="TreeGrafter"/>
</dbReference>
<dbReference type="PROSITE" id="PS50283">
    <property type="entry name" value="NA_SOLUT_SYMP_3"/>
    <property type="match status" value="1"/>
</dbReference>
<feature type="transmembrane region" description="Helical" evidence="13">
    <location>
        <begin position="425"/>
        <end position="446"/>
    </location>
</feature>
<evidence type="ECO:0000256" key="6">
    <source>
        <dbReference type="ARBA" id="ARBA00022448"/>
    </source>
</evidence>
<dbReference type="InterPro" id="IPR001734">
    <property type="entry name" value="Na/solute_symporter"/>
</dbReference>
<dbReference type="STRING" id="5454.A0A162ZAN7"/>
<reference evidence="15 16" key="1">
    <citation type="journal article" date="2016" name="Sci. Rep.">
        <title>Draft genome sequencing and secretome analysis of fungal phytopathogen Ascochyta rabiei provides insight into the necrotrophic effector repertoire.</title>
        <authorList>
            <person name="Verma S."/>
            <person name="Gazara R.K."/>
            <person name="Nizam S."/>
            <person name="Parween S."/>
            <person name="Chattopadhyay D."/>
            <person name="Verma P.K."/>
        </authorList>
    </citation>
    <scope>NUCLEOTIDE SEQUENCE [LARGE SCALE GENOMIC DNA]</scope>
    <source>
        <strain evidence="15 16">ArDII</strain>
    </source>
</reference>
<comment type="similarity">
    <text evidence="4">Belongs to the sorting nexin family.</text>
</comment>
<name>A0A162ZAN7_DIDRA</name>
<dbReference type="PROSITE" id="PS50195">
    <property type="entry name" value="PX"/>
    <property type="match status" value="1"/>
</dbReference>
<dbReference type="PANTHER" id="PTHR48086">
    <property type="entry name" value="SODIUM/PROLINE SYMPORTER-RELATED"/>
    <property type="match status" value="1"/>
</dbReference>
<proteinExistence type="inferred from homology"/>
<evidence type="ECO:0000256" key="7">
    <source>
        <dbReference type="ARBA" id="ARBA00022490"/>
    </source>
</evidence>
<evidence type="ECO:0000256" key="10">
    <source>
        <dbReference type="ARBA" id="ARBA00023121"/>
    </source>
</evidence>
<evidence type="ECO:0000256" key="4">
    <source>
        <dbReference type="ARBA" id="ARBA00010883"/>
    </source>
</evidence>
<feature type="transmembrane region" description="Helical" evidence="13">
    <location>
        <begin position="300"/>
        <end position="323"/>
    </location>
</feature>
<dbReference type="InterPro" id="IPR050277">
    <property type="entry name" value="Sodium:Solute_Symporter"/>
</dbReference>
<comment type="caution">
    <text evidence="15">The sequence shown here is derived from an EMBL/GenBank/DDBJ whole genome shotgun (WGS) entry which is preliminary data.</text>
</comment>
<feature type="transmembrane region" description="Helical" evidence="13">
    <location>
        <begin position="452"/>
        <end position="473"/>
    </location>
</feature>
<evidence type="ECO:0000256" key="11">
    <source>
        <dbReference type="ARBA" id="ARBA00023136"/>
    </source>
</evidence>
<feature type="transmembrane region" description="Helical" evidence="13">
    <location>
        <begin position="227"/>
        <end position="250"/>
    </location>
</feature>
<evidence type="ECO:0000256" key="1">
    <source>
        <dbReference type="ARBA" id="ARBA00004179"/>
    </source>
</evidence>
<accession>A0A162ZAN7</accession>
<dbReference type="FunFam" id="3.30.1520.10:FF:000030">
    <property type="entry name" value="Sorting nexin-3, variant"/>
    <property type="match status" value="1"/>
</dbReference>
<feature type="transmembrane region" description="Helical" evidence="13">
    <location>
        <begin position="385"/>
        <end position="405"/>
    </location>
</feature>
<feature type="transmembrane region" description="Helical" evidence="13">
    <location>
        <begin position="526"/>
        <end position="559"/>
    </location>
</feature>
<evidence type="ECO:0000256" key="9">
    <source>
        <dbReference type="ARBA" id="ARBA00023034"/>
    </source>
</evidence>
<feature type="transmembrane region" description="Helical" evidence="13">
    <location>
        <begin position="485"/>
        <end position="506"/>
    </location>
</feature>
<evidence type="ECO:0000256" key="5">
    <source>
        <dbReference type="ARBA" id="ARBA00020436"/>
    </source>
</evidence>
<dbReference type="InterPro" id="IPR036871">
    <property type="entry name" value="PX_dom_sf"/>
</dbReference>
<feature type="transmembrane region" description="Helical" evidence="13">
    <location>
        <begin position="335"/>
        <end position="365"/>
    </location>
</feature>
<dbReference type="GO" id="GO:0015031">
    <property type="term" value="P:protein transport"/>
    <property type="evidence" value="ECO:0007669"/>
    <property type="project" value="UniProtKB-KW"/>
</dbReference>
<dbReference type="SMART" id="SM00312">
    <property type="entry name" value="PX"/>
    <property type="match status" value="1"/>
</dbReference>
<evidence type="ECO:0000256" key="2">
    <source>
        <dbReference type="ARBA" id="ARBA00004255"/>
    </source>
</evidence>
<comment type="function">
    <text evidence="12">Required for retention of late Golgi membrane proteins. Component of the retrieval machinery that functions by direct interaction with the cytosolic tails of certain TGN membrane proteins during the sorting/budding process at the prevacuolar compartment. Binds phosphatidylinositol 3-phosphate (PtdIns(P3)).</text>
</comment>
<evidence type="ECO:0000256" key="8">
    <source>
        <dbReference type="ARBA" id="ARBA00022927"/>
    </source>
</evidence>
<evidence type="ECO:0000259" key="14">
    <source>
        <dbReference type="PROSITE" id="PS50195"/>
    </source>
</evidence>
<comment type="subcellular location">
    <subcellularLocation>
        <location evidence="3">Cytoplasm</location>
    </subcellularLocation>
    <subcellularLocation>
        <location evidence="2">Golgi apparatus membrane</location>
        <topology evidence="2">Peripheral membrane protein</topology>
        <orientation evidence="2">Cytoplasmic side</orientation>
    </subcellularLocation>
    <subcellularLocation>
        <location evidence="1">Prevacuolar compartment membrane</location>
        <topology evidence="1">Peripheral membrane protein</topology>
        <orientation evidence="1">Cytoplasmic side</orientation>
    </subcellularLocation>
</comment>
<dbReference type="EMBL" id="JYNV01000279">
    <property type="protein sequence ID" value="KZM20500.1"/>
    <property type="molecule type" value="Genomic_DNA"/>
</dbReference>
<dbReference type="InterPro" id="IPR042138">
    <property type="entry name" value="PX_Grd19_PX"/>
</dbReference>
<dbReference type="GO" id="GO:0000139">
    <property type="term" value="C:Golgi membrane"/>
    <property type="evidence" value="ECO:0007669"/>
    <property type="project" value="UniProtKB-SubCell"/>
</dbReference>
<feature type="transmembrane region" description="Helical" evidence="13">
    <location>
        <begin position="194"/>
        <end position="215"/>
    </location>
</feature>
<dbReference type="Gene3D" id="3.30.1520.10">
    <property type="entry name" value="Phox-like domain"/>
    <property type="match status" value="1"/>
</dbReference>
<sequence>MQSIPDARQQSFEELYGPPENFLEIEVRNPMTHGVGRGMYTTYEIVMRTNIPAFKLKSSSVRRRYNEFEAFRDILERESARVTIPPLPGKVLTNRFSDDVIEHRREGLQRFLQIVVGHPLLQTGSKVLAAFVQALGSGILFTYPQIATIAGVQGLLVYALSSALPLLIFGALGPIIRRKCPEGFVLTEWTRQRYGAVAGLFLSICTLITMFLYMVAELSALQQIVNLLTGLNGLPVVIVECAVTTIYTSLGGFKVSFVTDNIQGAMVVGLIILGVIAVGVETDIQRPLIEKSGYLNSSLLGWQLLYILPVAILTNDFFLSGFWMRTFASRTDKDLWIGVSLASVGVLIILTLVGVAGLLAAWSGAWDMTDADTGSLSLFLLLSQLPNWVVGVVLVMTISLSAAAFDSFQSAMISTGSNDFFRNKLNIWFIRACVVAIIFPVVVVALRSPNILQIFLISDLVSAAVVPCLVIGLSDKFYWYRGFDFVVGGLGGILTIFLFGLVYYNGDVTLAGRLLLLEGGLYANDWSAFVGAFVAAPFGGLLWAFGACAVRISALWIWAKVKGHRFDALDRPVPRETTPPGAIDADEHATVLEHNVEAGKSGRFF</sequence>
<feature type="transmembrane region" description="Helical" evidence="13">
    <location>
        <begin position="127"/>
        <end position="146"/>
    </location>
</feature>
<keyword evidence="16" id="KW-1185">Reference proteome</keyword>
<evidence type="ECO:0000313" key="16">
    <source>
        <dbReference type="Proteomes" id="UP000076837"/>
    </source>
</evidence>
<protein>
    <recommendedName>
        <fullName evidence="5">Sorting nexin-3</fullName>
    </recommendedName>
</protein>
<keyword evidence="9" id="KW-0333">Golgi apparatus</keyword>
<keyword evidence="13" id="KW-0812">Transmembrane</keyword>
<keyword evidence="8" id="KW-0653">Protein transport</keyword>
<keyword evidence="10" id="KW-0446">Lipid-binding</keyword>
<keyword evidence="6" id="KW-0813">Transport</keyword>
<feature type="transmembrane region" description="Helical" evidence="13">
    <location>
        <begin position="152"/>
        <end position="173"/>
    </location>
</feature>
<dbReference type="Pfam" id="PF00787">
    <property type="entry name" value="PX"/>
    <property type="match status" value="1"/>
</dbReference>
<organism evidence="15 16">
    <name type="scientific">Didymella rabiei</name>
    <name type="common">Chickpea ascochyta blight fungus</name>
    <name type="synonym">Mycosphaerella rabiei</name>
    <dbReference type="NCBI Taxonomy" id="5454"/>
    <lineage>
        <taxon>Eukaryota</taxon>
        <taxon>Fungi</taxon>
        <taxon>Dikarya</taxon>
        <taxon>Ascomycota</taxon>
        <taxon>Pezizomycotina</taxon>
        <taxon>Dothideomycetes</taxon>
        <taxon>Pleosporomycetidae</taxon>
        <taxon>Pleosporales</taxon>
        <taxon>Pleosporineae</taxon>
        <taxon>Didymellaceae</taxon>
        <taxon>Ascochyta</taxon>
    </lineage>
</organism>
<dbReference type="AlphaFoldDB" id="A0A162ZAN7"/>
<dbReference type="GO" id="GO:0005886">
    <property type="term" value="C:plasma membrane"/>
    <property type="evidence" value="ECO:0007669"/>
    <property type="project" value="TreeGrafter"/>
</dbReference>
<keyword evidence="13" id="KW-1133">Transmembrane helix</keyword>
<feature type="domain" description="PX" evidence="14">
    <location>
        <begin position="21"/>
        <end position="138"/>
    </location>
</feature>
<evidence type="ECO:0000256" key="3">
    <source>
        <dbReference type="ARBA" id="ARBA00004496"/>
    </source>
</evidence>
<keyword evidence="7" id="KW-0963">Cytoplasm</keyword>
<dbReference type="Proteomes" id="UP000076837">
    <property type="component" value="Unassembled WGS sequence"/>
</dbReference>
<dbReference type="CDD" id="cd07295">
    <property type="entry name" value="PX_Grd19"/>
    <property type="match status" value="1"/>
</dbReference>
<gene>
    <name evidence="15" type="ORF">ST47_g8351</name>
</gene>
<dbReference type="SUPFAM" id="SSF64268">
    <property type="entry name" value="PX domain"/>
    <property type="match status" value="1"/>
</dbReference>
<evidence type="ECO:0000256" key="12">
    <source>
        <dbReference type="ARBA" id="ARBA00025533"/>
    </source>
</evidence>
<evidence type="ECO:0000313" key="15">
    <source>
        <dbReference type="EMBL" id="KZM20500.1"/>
    </source>
</evidence>
<dbReference type="PANTHER" id="PTHR48086:SF10">
    <property type="entry name" value="AGR155CP"/>
    <property type="match status" value="1"/>
</dbReference>
<keyword evidence="11 13" id="KW-0472">Membrane</keyword>